<evidence type="ECO:0000313" key="2">
    <source>
        <dbReference type="EMBL" id="GAA4035802.1"/>
    </source>
</evidence>
<keyword evidence="3" id="KW-1185">Reference proteome</keyword>
<comment type="caution">
    <text evidence="2">The sequence shown here is derived from an EMBL/GenBank/DDBJ whole genome shotgun (WGS) entry which is preliminary data.</text>
</comment>
<keyword evidence="1" id="KW-0732">Signal</keyword>
<feature type="chain" id="PRO_5045156710" evidence="1">
    <location>
        <begin position="23"/>
        <end position="197"/>
    </location>
</feature>
<accession>A0ABP7U4A1</accession>
<dbReference type="Proteomes" id="UP001424459">
    <property type="component" value="Unassembled WGS sequence"/>
</dbReference>
<evidence type="ECO:0000313" key="3">
    <source>
        <dbReference type="Proteomes" id="UP001424459"/>
    </source>
</evidence>
<proteinExistence type="predicted"/>
<dbReference type="EMBL" id="BAABBR010000001">
    <property type="protein sequence ID" value="GAA4035802.1"/>
    <property type="molecule type" value="Genomic_DNA"/>
</dbReference>
<name>A0ABP7U4A1_9SPHN</name>
<sequence length="197" mass="20099">MTILLRAAFGAAVVCASGAAFAQAAPAPAVLATPAAPAVPAVPVMAVKPAEVINGTMLPSNTDVWVSLDSELSSKKAKVGDAVAFRVSRDVMMGQYVVIPRGTPARGRVSYRTGKGAFGKSAKMEFDIDSIDLNGRIIPVSGHYRIEGQGNTGAAVGAVVAVGVFGAFVTGRSATAAQGSEWKVMTKEPLAIQLAAN</sequence>
<organism evidence="2 3">
    <name type="scientific">Sphingomonas rosea</name>
    <dbReference type="NCBI Taxonomy" id="335605"/>
    <lineage>
        <taxon>Bacteria</taxon>
        <taxon>Pseudomonadati</taxon>
        <taxon>Pseudomonadota</taxon>
        <taxon>Alphaproteobacteria</taxon>
        <taxon>Sphingomonadales</taxon>
        <taxon>Sphingomonadaceae</taxon>
        <taxon>Sphingomonas</taxon>
    </lineage>
</organism>
<reference evidence="3" key="1">
    <citation type="journal article" date="2019" name="Int. J. Syst. Evol. Microbiol.">
        <title>The Global Catalogue of Microorganisms (GCM) 10K type strain sequencing project: providing services to taxonomists for standard genome sequencing and annotation.</title>
        <authorList>
            <consortium name="The Broad Institute Genomics Platform"/>
            <consortium name="The Broad Institute Genome Sequencing Center for Infectious Disease"/>
            <person name="Wu L."/>
            <person name="Ma J."/>
        </authorList>
    </citation>
    <scope>NUCLEOTIDE SEQUENCE [LARGE SCALE GENOMIC DNA]</scope>
    <source>
        <strain evidence="3">JCM 17564</strain>
    </source>
</reference>
<feature type="signal peptide" evidence="1">
    <location>
        <begin position="1"/>
        <end position="22"/>
    </location>
</feature>
<gene>
    <name evidence="2" type="ORF">GCM10022281_15310</name>
</gene>
<protein>
    <submittedName>
        <fullName evidence="2">Uncharacterized protein</fullName>
    </submittedName>
</protein>
<evidence type="ECO:0000256" key="1">
    <source>
        <dbReference type="SAM" id="SignalP"/>
    </source>
</evidence>
<dbReference type="RefSeq" id="WP_344696447.1">
    <property type="nucleotide sequence ID" value="NZ_BAABBR010000001.1"/>
</dbReference>